<comment type="caution">
    <text evidence="1">The sequence shown here is derived from an EMBL/GenBank/DDBJ whole genome shotgun (WGS) entry which is preliminary data.</text>
</comment>
<dbReference type="Proteomes" id="UP000192578">
    <property type="component" value="Unassembled WGS sequence"/>
</dbReference>
<evidence type="ECO:0000313" key="2">
    <source>
        <dbReference type="Proteomes" id="UP000192578"/>
    </source>
</evidence>
<keyword evidence="2" id="KW-1185">Reference proteome</keyword>
<proteinExistence type="predicted"/>
<name>A0A1W0X729_HYPEX</name>
<gene>
    <name evidence="1" type="ORF">BV898_02796</name>
</gene>
<dbReference type="AlphaFoldDB" id="A0A1W0X729"/>
<evidence type="ECO:0000313" key="1">
    <source>
        <dbReference type="EMBL" id="OQV23349.1"/>
    </source>
</evidence>
<protein>
    <submittedName>
        <fullName evidence="1">Uncharacterized protein</fullName>
    </submittedName>
</protein>
<accession>A0A1W0X729</accession>
<reference evidence="2" key="1">
    <citation type="submission" date="2017-01" db="EMBL/GenBank/DDBJ databases">
        <title>Comparative genomics of anhydrobiosis in the tardigrade Hypsibius dujardini.</title>
        <authorList>
            <person name="Yoshida Y."/>
            <person name="Koutsovoulos G."/>
            <person name="Laetsch D."/>
            <person name="Stevens L."/>
            <person name="Kumar S."/>
            <person name="Horikawa D."/>
            <person name="Ishino K."/>
            <person name="Komine S."/>
            <person name="Tomita M."/>
            <person name="Blaxter M."/>
            <person name="Arakawa K."/>
        </authorList>
    </citation>
    <scope>NUCLEOTIDE SEQUENCE [LARGE SCALE GENOMIC DNA]</scope>
    <source>
        <strain evidence="2">Z151</strain>
    </source>
</reference>
<dbReference type="EMBL" id="MTYJ01000012">
    <property type="protein sequence ID" value="OQV23349.1"/>
    <property type="molecule type" value="Genomic_DNA"/>
</dbReference>
<organism evidence="1 2">
    <name type="scientific">Hypsibius exemplaris</name>
    <name type="common">Freshwater tardigrade</name>
    <dbReference type="NCBI Taxonomy" id="2072580"/>
    <lineage>
        <taxon>Eukaryota</taxon>
        <taxon>Metazoa</taxon>
        <taxon>Ecdysozoa</taxon>
        <taxon>Tardigrada</taxon>
        <taxon>Eutardigrada</taxon>
        <taxon>Parachela</taxon>
        <taxon>Hypsibioidea</taxon>
        <taxon>Hypsibiidae</taxon>
        <taxon>Hypsibius</taxon>
    </lineage>
</organism>
<sequence>MANPRYRQICDFKRVTAERHSNGAVDGELLFTEPDLKAPLGNALNTLRGRPPFTTEEIQRLQGGGKTSKNEATTVCSLFCKRDPCSPPAACPGHPLANCVSKCCVSHWYYPDQYHEVTKTC</sequence>